<evidence type="ECO:0000259" key="4">
    <source>
        <dbReference type="SMART" id="SM00382"/>
    </source>
</evidence>
<dbReference type="InterPro" id="IPR027417">
    <property type="entry name" value="P-loop_NTPase"/>
</dbReference>
<keyword evidence="1" id="KW-0347">Helicase</keyword>
<evidence type="ECO:0000313" key="6">
    <source>
        <dbReference type="Proteomes" id="UP000281677"/>
    </source>
</evidence>
<dbReference type="InterPro" id="IPR045055">
    <property type="entry name" value="DNA2/NAM7-like"/>
</dbReference>
<name>A0A3M7IZC6_HORWE</name>
<dbReference type="GO" id="GO:0016887">
    <property type="term" value="F:ATP hydrolysis activity"/>
    <property type="evidence" value="ECO:0007669"/>
    <property type="project" value="InterPro"/>
</dbReference>
<dbReference type="CDD" id="cd18808">
    <property type="entry name" value="SF1_C_Upf1"/>
    <property type="match status" value="1"/>
</dbReference>
<dbReference type="EMBL" id="QWIT01000123">
    <property type="protein sequence ID" value="RMZ30662.1"/>
    <property type="molecule type" value="Genomic_DNA"/>
</dbReference>
<feature type="coiled-coil region" evidence="2">
    <location>
        <begin position="1119"/>
        <end position="1146"/>
    </location>
</feature>
<dbReference type="VEuPathDB" id="FungiDB:BTJ68_06845"/>
<dbReference type="InterPro" id="IPR047187">
    <property type="entry name" value="SF1_C_Upf1"/>
</dbReference>
<reference evidence="5 6" key="1">
    <citation type="journal article" date="2018" name="BMC Genomics">
        <title>Genomic evidence for intraspecific hybridization in a clonal and extremely halotolerant yeast.</title>
        <authorList>
            <person name="Gostincar C."/>
            <person name="Stajich J.E."/>
            <person name="Zupancic J."/>
            <person name="Zalar P."/>
            <person name="Gunde-Cimerman N."/>
        </authorList>
    </citation>
    <scope>NUCLEOTIDE SEQUENCE [LARGE SCALE GENOMIC DNA]</scope>
    <source>
        <strain evidence="5 6">EXF-120</strain>
    </source>
</reference>
<keyword evidence="1" id="KW-0067">ATP-binding</keyword>
<sequence length="1673" mass="186756">MVLQGSAQRLDRLKNIFFAFINGKRTVSPGNEAVLFIESICAQEDKRLCIEKLASSSHGLETLRTSMRMQLVDEFINGAATNFILYLDDPAIELLCAGDLRKKVLDTMLNPPTFWNEFVAAAMTKRLRGKAEYAFSWVLLLLLCWTDSPLEIDSIAQEMVDLKPFHESADEATKKLANRIEHALAAKHAKLPALASGPGGRHDNDKVDFRQISLFQTQQELACKEKPYYRRADDLETVPMASRVHAHLDNQSRLLREDFLAELREEVNVASKINVPCRNMRLRGLEFLGTYFGDDRFATPFAMVFSVRHGLEAFANLPENQRKAHLNNNPKFLPREAFGCIIQGGEVVIFATLLRAEEPLMEEVPAVTLVVPGTEALERVLSCVSGSSSLDFVLMSTPVFAYEPILRCLQTKLELPLSELLLSTNEDERVEDGLTSEITPCDLTEALLHSRTNVQNILNLPKPVQLDESQLESLVAGLRQSVSLIQGPPGKPTSILPLLITQRLADAEISGTGKSFTGAPLAKALFDNTNESILVLCYTNHALDQFLEDLIDIGIDQSSMVRLGSKSSGKTEPLSLRNRTRGFSHPFDVINDLRNTMNEQKAAIEESLTDCLQYRANTADMLSYLEFAEDDWAFFYAFKTPGMGENEEIVGPKGKKVTQTYVFDRWLQGKDAGIFVDQVHESHDYVWQMDREARRAKWTEWEAEQRKELLTKVNEAVKSYNESEALLRKAWTQQHGQIIRDKRIVACTTTAAAKYTEHIQSASPGVILVEEAGEILESYVLTAMTPSVRQLILIGDHQQLRPKAKAYALSVEKGDGYDLNRSLFERLILAGLPHTTLQEQYRMCPEISSLVRHLGYPSLRDAPSTLKREPVRGIDSRVVFIDHRKPERAASQIADRRDQGATVSKQNQWEVAMVLKIVRYMAQQGYGTSDQVVLTPYLGQLHLLRNELAKENDPVLNDLDSFDLVQAGLMIAASAAHNKRPISISTIDNYQGEESDIVIVSLTRSNANGDIGFMSSPERLNVLLSRARKALILIGNSETFMARTKGAATWKPLFDTLASNGDMHDGLPVSCSQHPNWHRVMTEPSDFEKHCPDGGCSEPWLYKKQQRDLALENERQARQQAYKKQLAEIDDEIDRQRRLLKDHQDEVDRRNTIDQRMQDLQNVQSRVQQQKDATISQVTRDAVSENDPAHNSSASASAPSSTPANTKGTTPLPPSLARDDWDRQKQLDGAKNAALDKLMAMTGLENVKQTFLDIKASIDLKVRQNADMSKQRFSAALLGNPDTGKTTVARLYAEFLTTVGALPGDHVIETTGSKLANEGVSGCKKMIEDIQNTGGGALFIDEAYLLSTMAVQLKLIIILAGYEKDINHLMGVNPGLTSRFPETIDFVPMRPEHCLEQMVTLLQQRGYDISTLAAPSEPFQNHVLTLFGRLGSLENFGNGRDVKTLAKSISSDLLSSDEAGDLCPVVTEDSVTSALEKMTSERTTRAEHAVAGALRDLAGQAAQLQHQHPSPHSHAQTPTHTAVSQQAAQKQHEEEPSPSPQAEVGEDPCNIPSTAAVRDAGVSDAIWQQLQRDKLKVVEEARELERLADEERRLNEWLKECADAEKARKLAEIERKKKELEERKRQEAAEQEKLMQRGLCPVGYRWIRQSGGYRCAGGSHWVSERDVGKLMGR</sequence>
<feature type="coiled-coil region" evidence="2">
    <location>
        <begin position="1570"/>
        <end position="1637"/>
    </location>
</feature>
<dbReference type="SMART" id="SM00382">
    <property type="entry name" value="AAA"/>
    <property type="match status" value="1"/>
</dbReference>
<dbReference type="CDD" id="cd00009">
    <property type="entry name" value="AAA"/>
    <property type="match status" value="1"/>
</dbReference>
<keyword evidence="2" id="KW-0175">Coiled coil</keyword>
<evidence type="ECO:0000313" key="5">
    <source>
        <dbReference type="EMBL" id="RMZ30662.1"/>
    </source>
</evidence>
<evidence type="ECO:0000256" key="1">
    <source>
        <dbReference type="ARBA" id="ARBA00022806"/>
    </source>
</evidence>
<feature type="domain" description="AAA+ ATPase" evidence="4">
    <location>
        <begin position="1271"/>
        <end position="1390"/>
    </location>
</feature>
<dbReference type="Pfam" id="PF13087">
    <property type="entry name" value="AAA_12"/>
    <property type="match status" value="1"/>
</dbReference>
<proteinExistence type="predicted"/>
<dbReference type="FunFam" id="3.40.50.300:FF:001660">
    <property type="entry name" value="NF-X1 finger and helicase protein, putative"/>
    <property type="match status" value="1"/>
</dbReference>
<dbReference type="CDD" id="cd17936">
    <property type="entry name" value="EEXXEc_NFX1"/>
    <property type="match status" value="1"/>
</dbReference>
<feature type="compositionally biased region" description="Polar residues" evidence="3">
    <location>
        <begin position="1160"/>
        <end position="1179"/>
    </location>
</feature>
<dbReference type="InterPro" id="IPR041677">
    <property type="entry name" value="DNA2/NAM7_AAA_11"/>
</dbReference>
<dbReference type="Pfam" id="PF13086">
    <property type="entry name" value="AAA_11"/>
    <property type="match status" value="1"/>
</dbReference>
<dbReference type="GO" id="GO:0005524">
    <property type="term" value="F:ATP binding"/>
    <property type="evidence" value="ECO:0007669"/>
    <property type="project" value="InterPro"/>
</dbReference>
<dbReference type="GO" id="GO:0031380">
    <property type="term" value="C:nuclear RNA-directed RNA polymerase complex"/>
    <property type="evidence" value="ECO:0007669"/>
    <property type="project" value="TreeGrafter"/>
</dbReference>
<dbReference type="Proteomes" id="UP000281677">
    <property type="component" value="Unassembled WGS sequence"/>
</dbReference>
<accession>A0A3M7IZC6</accession>
<dbReference type="PANTHER" id="PTHR10887:SF341">
    <property type="entry name" value="NFX1-TYPE ZINC FINGER-CONTAINING PROTEIN 1"/>
    <property type="match status" value="1"/>
</dbReference>
<dbReference type="OrthoDB" id="2423195at2759"/>
<dbReference type="GO" id="GO:0031048">
    <property type="term" value="P:regulatory ncRNA-mediated heterochromatin formation"/>
    <property type="evidence" value="ECO:0007669"/>
    <property type="project" value="TreeGrafter"/>
</dbReference>
<feature type="compositionally biased region" description="Low complexity" evidence="3">
    <location>
        <begin position="1191"/>
        <end position="1206"/>
    </location>
</feature>
<evidence type="ECO:0000256" key="2">
    <source>
        <dbReference type="SAM" id="Coils"/>
    </source>
</evidence>
<dbReference type="Gene3D" id="3.40.50.300">
    <property type="entry name" value="P-loop containing nucleotide triphosphate hydrolases"/>
    <property type="match status" value="3"/>
</dbReference>
<dbReference type="SUPFAM" id="SSF52540">
    <property type="entry name" value="P-loop containing nucleoside triphosphate hydrolases"/>
    <property type="match status" value="2"/>
</dbReference>
<comment type="caution">
    <text evidence="5">The sequence shown here is derived from an EMBL/GenBank/DDBJ whole genome shotgun (WGS) entry which is preliminary data.</text>
</comment>
<dbReference type="Pfam" id="PF00004">
    <property type="entry name" value="AAA"/>
    <property type="match status" value="1"/>
</dbReference>
<feature type="region of interest" description="Disordered" evidence="3">
    <location>
        <begin position="1160"/>
        <end position="1220"/>
    </location>
</feature>
<dbReference type="InterPro" id="IPR041679">
    <property type="entry name" value="DNA2/NAM7-like_C"/>
</dbReference>
<dbReference type="InterPro" id="IPR003959">
    <property type="entry name" value="ATPase_AAA_core"/>
</dbReference>
<feature type="region of interest" description="Disordered" evidence="3">
    <location>
        <begin position="1500"/>
        <end position="1554"/>
    </location>
</feature>
<dbReference type="PANTHER" id="PTHR10887">
    <property type="entry name" value="DNA2/NAM7 HELICASE FAMILY"/>
    <property type="match status" value="1"/>
</dbReference>
<protein>
    <recommendedName>
        <fullName evidence="4">AAA+ ATPase domain-containing protein</fullName>
    </recommendedName>
</protein>
<dbReference type="GO" id="GO:0004386">
    <property type="term" value="F:helicase activity"/>
    <property type="evidence" value="ECO:0007669"/>
    <property type="project" value="InterPro"/>
</dbReference>
<keyword evidence="1" id="KW-0378">Hydrolase</keyword>
<keyword evidence="1" id="KW-0547">Nucleotide-binding</keyword>
<evidence type="ECO:0000256" key="3">
    <source>
        <dbReference type="SAM" id="MobiDB-lite"/>
    </source>
</evidence>
<organism evidence="5 6">
    <name type="scientific">Hortaea werneckii</name>
    <name type="common">Black yeast</name>
    <name type="synonym">Cladosporium werneckii</name>
    <dbReference type="NCBI Taxonomy" id="91943"/>
    <lineage>
        <taxon>Eukaryota</taxon>
        <taxon>Fungi</taxon>
        <taxon>Dikarya</taxon>
        <taxon>Ascomycota</taxon>
        <taxon>Pezizomycotina</taxon>
        <taxon>Dothideomycetes</taxon>
        <taxon>Dothideomycetidae</taxon>
        <taxon>Mycosphaerellales</taxon>
        <taxon>Teratosphaeriaceae</taxon>
        <taxon>Hortaea</taxon>
    </lineage>
</organism>
<feature type="compositionally biased region" description="Low complexity" evidence="3">
    <location>
        <begin position="1500"/>
        <end position="1522"/>
    </location>
</feature>
<gene>
    <name evidence="5" type="ORF">D0859_05227</name>
</gene>
<dbReference type="InterPro" id="IPR003593">
    <property type="entry name" value="AAA+_ATPase"/>
</dbReference>